<evidence type="ECO:0000313" key="3">
    <source>
        <dbReference type="Proteomes" id="UP000317429"/>
    </source>
</evidence>
<evidence type="ECO:0000256" key="1">
    <source>
        <dbReference type="SAM" id="Phobius"/>
    </source>
</evidence>
<evidence type="ECO:0000313" key="2">
    <source>
        <dbReference type="EMBL" id="QDU90829.1"/>
    </source>
</evidence>
<keyword evidence="1" id="KW-0472">Membrane</keyword>
<keyword evidence="1" id="KW-1133">Transmembrane helix</keyword>
<reference evidence="2 3" key="1">
    <citation type="submission" date="2019-02" db="EMBL/GenBank/DDBJ databases">
        <title>Deep-cultivation of Planctomycetes and their phenomic and genomic characterization uncovers novel biology.</title>
        <authorList>
            <person name="Wiegand S."/>
            <person name="Jogler M."/>
            <person name="Boedeker C."/>
            <person name="Pinto D."/>
            <person name="Vollmers J."/>
            <person name="Rivas-Marin E."/>
            <person name="Kohn T."/>
            <person name="Peeters S.H."/>
            <person name="Heuer A."/>
            <person name="Rast P."/>
            <person name="Oberbeckmann S."/>
            <person name="Bunk B."/>
            <person name="Jeske O."/>
            <person name="Meyerdierks A."/>
            <person name="Storesund J.E."/>
            <person name="Kallscheuer N."/>
            <person name="Luecker S."/>
            <person name="Lage O.M."/>
            <person name="Pohl T."/>
            <person name="Merkel B.J."/>
            <person name="Hornburger P."/>
            <person name="Mueller R.-W."/>
            <person name="Bruemmer F."/>
            <person name="Labrenz M."/>
            <person name="Spormann A.M."/>
            <person name="Op den Camp H."/>
            <person name="Overmann J."/>
            <person name="Amann R."/>
            <person name="Jetten M.S.M."/>
            <person name="Mascher T."/>
            <person name="Medema M.H."/>
            <person name="Devos D.P."/>
            <person name="Kaster A.-K."/>
            <person name="Ovreas L."/>
            <person name="Rohde M."/>
            <person name="Galperin M.Y."/>
            <person name="Jogler C."/>
        </authorList>
    </citation>
    <scope>NUCLEOTIDE SEQUENCE [LARGE SCALE GENOMIC DNA]</scope>
    <source>
        <strain evidence="2 3">Pla175</strain>
    </source>
</reference>
<keyword evidence="3" id="KW-1185">Reference proteome</keyword>
<accession>A0A518DH82</accession>
<dbReference type="EMBL" id="CP036291">
    <property type="protein sequence ID" value="QDU90829.1"/>
    <property type="molecule type" value="Genomic_DNA"/>
</dbReference>
<keyword evidence="1" id="KW-0812">Transmembrane</keyword>
<dbReference type="OrthoDB" id="208020at2"/>
<evidence type="ECO:0008006" key="4">
    <source>
        <dbReference type="Google" id="ProtNLM"/>
    </source>
</evidence>
<dbReference type="Proteomes" id="UP000317429">
    <property type="component" value="Chromosome"/>
</dbReference>
<organism evidence="2 3">
    <name type="scientific">Pirellulimonas nuda</name>
    <dbReference type="NCBI Taxonomy" id="2528009"/>
    <lineage>
        <taxon>Bacteria</taxon>
        <taxon>Pseudomonadati</taxon>
        <taxon>Planctomycetota</taxon>
        <taxon>Planctomycetia</taxon>
        <taxon>Pirellulales</taxon>
        <taxon>Lacipirellulaceae</taxon>
        <taxon>Pirellulimonas</taxon>
    </lineage>
</organism>
<dbReference type="RefSeq" id="WP_145290099.1">
    <property type="nucleotide sequence ID" value="NZ_CP036291.1"/>
</dbReference>
<sequence>MRSEQFLQHHGIAANPFAEEDAQNDPVFKKRCRESIYHPAWDKVFGDPSDPATSLVFGEKGAGKTAMRIQMLGRIEEHNQAAPNERVWVVQYDDFNPFLDRFADRLPARKRKEPAKVLAEWKLWDHMDAILALAVTDLVDHVLGSNKQRGTRVNGIGNVSAAARLDTAQKRDLLLLAACYDDSTAEPFTSRWRRLRRVLRFPTWRSWGWFSVGVLVTAAVAGVVAGTGHWEWLRWIWPYLVVLAGWLPWLWKTWSRRLDASRIASRVRVLRRDRPSLSVLLSSLPASDLENQPLPTKQRTDDRYELLAKLQGLLRSLGSTGMLVLVDRVDEPHLVKGSGKLMRDFVWSLLDNKFLKQPGLGVKLLLPAELFENVQREDRDFHQRARLDKQNMVPSLDWTGEALIDLTNARLAACAAEGQHPTVRSLFADDISDERLTEAFRSLRTPRHLFKFLYRLISTHCGNYTDDRPEWRVPKATFETTLAVYGREQAATDRGLAAG</sequence>
<feature type="transmembrane region" description="Helical" evidence="1">
    <location>
        <begin position="206"/>
        <end position="226"/>
    </location>
</feature>
<proteinExistence type="predicted"/>
<dbReference type="AlphaFoldDB" id="A0A518DH82"/>
<protein>
    <recommendedName>
        <fullName evidence="4">KAP family P-loop domain protein</fullName>
    </recommendedName>
</protein>
<dbReference type="KEGG" id="pnd:Pla175_42420"/>
<gene>
    <name evidence="2" type="ORF">Pla175_42420</name>
</gene>
<feature type="transmembrane region" description="Helical" evidence="1">
    <location>
        <begin position="232"/>
        <end position="251"/>
    </location>
</feature>
<name>A0A518DH82_9BACT</name>